<dbReference type="PRINTS" id="PR01959">
    <property type="entry name" value="SBIMPHPHTASE"/>
</dbReference>
<dbReference type="EC" id="3.1.3.25" evidence="7"/>
<keyword evidence="6 7" id="KW-0460">Magnesium</keyword>
<comment type="cofactor">
    <cofactor evidence="2 7">
        <name>Mg(2+)</name>
        <dbReference type="ChEBI" id="CHEBI:18420"/>
    </cofactor>
</comment>
<accession>A0ABM8HVL3</accession>
<evidence type="ECO:0000313" key="8">
    <source>
        <dbReference type="EMBL" id="BCR04583.1"/>
    </source>
</evidence>
<evidence type="ECO:0000256" key="4">
    <source>
        <dbReference type="ARBA" id="ARBA00022723"/>
    </source>
</evidence>
<gene>
    <name evidence="8" type="primary">hisN</name>
    <name evidence="8" type="ORF">DESUT3_16520</name>
</gene>
<proteinExistence type="inferred from homology"/>
<dbReference type="Gene3D" id="3.40.190.80">
    <property type="match status" value="1"/>
</dbReference>
<keyword evidence="9" id="KW-1185">Reference proteome</keyword>
<reference evidence="8 9" key="1">
    <citation type="journal article" date="2016" name="C (Basel)">
        <title>Selective Growth of and Electricity Production by Marine Exoelectrogenic Bacteria in Self-Aggregated Hydrogel of Microbially Reduced Graphene Oxide.</title>
        <authorList>
            <person name="Yoshida N."/>
            <person name="Goto Y."/>
            <person name="Miyata Y."/>
        </authorList>
    </citation>
    <scope>NUCLEOTIDE SEQUENCE [LARGE SCALE GENOMIC DNA]</scope>
    <source>
        <strain evidence="8 9">NIT-T3</strain>
    </source>
</reference>
<dbReference type="SUPFAM" id="SSF56655">
    <property type="entry name" value="Carbohydrate phosphatase"/>
    <property type="match status" value="1"/>
</dbReference>
<dbReference type="Proteomes" id="UP001319827">
    <property type="component" value="Chromosome"/>
</dbReference>
<evidence type="ECO:0000256" key="2">
    <source>
        <dbReference type="ARBA" id="ARBA00001946"/>
    </source>
</evidence>
<protein>
    <recommendedName>
        <fullName evidence="7">Inositol-1-monophosphatase</fullName>
        <ecNumber evidence="7">3.1.3.25</ecNumber>
    </recommendedName>
</protein>
<sequence length="258" mass="28252">MLNIAIHAAIAGGKVLMQKFGRTLSVAHKGEVDLVTEADRASEDAVVAILRGTFPRHDILAEEADHGRRDSRYRWIIDPLDGTTNYAHGFPWFAVSIALEVDDEITLGVVYNPAHREMFVAERGGGAFLNDVQIRVSRVSRLDQALLATGFPYDRKSSSVNNYDHFVNFQQSAQACRRAGAASLDLAYTAAGRLDGYWEMKLKPWDVAAGQLLVAEAGGMVSDFDGQSFDPYGRECLASNGLIHAEMVAVLQGGKRPR</sequence>
<dbReference type="Pfam" id="PF00459">
    <property type="entry name" value="Inositol_P"/>
    <property type="match status" value="1"/>
</dbReference>
<evidence type="ECO:0000256" key="7">
    <source>
        <dbReference type="RuleBase" id="RU364068"/>
    </source>
</evidence>
<evidence type="ECO:0000256" key="1">
    <source>
        <dbReference type="ARBA" id="ARBA00001033"/>
    </source>
</evidence>
<keyword evidence="4 7" id="KW-0479">Metal-binding</keyword>
<organism evidence="8 9">
    <name type="scientific">Desulfuromonas versatilis</name>
    <dbReference type="NCBI Taxonomy" id="2802975"/>
    <lineage>
        <taxon>Bacteria</taxon>
        <taxon>Pseudomonadati</taxon>
        <taxon>Thermodesulfobacteriota</taxon>
        <taxon>Desulfuromonadia</taxon>
        <taxon>Desulfuromonadales</taxon>
        <taxon>Desulfuromonadaceae</taxon>
        <taxon>Desulfuromonas</taxon>
    </lineage>
</organism>
<dbReference type="InterPro" id="IPR020583">
    <property type="entry name" value="Inositol_monoP_metal-BS"/>
</dbReference>
<dbReference type="PANTHER" id="PTHR20854">
    <property type="entry name" value="INOSITOL MONOPHOSPHATASE"/>
    <property type="match status" value="1"/>
</dbReference>
<dbReference type="InterPro" id="IPR022337">
    <property type="entry name" value="Inositol_monophosphatase_SuhB"/>
</dbReference>
<dbReference type="EMBL" id="AP024355">
    <property type="protein sequence ID" value="BCR04583.1"/>
    <property type="molecule type" value="Genomic_DNA"/>
</dbReference>
<dbReference type="InterPro" id="IPR033942">
    <property type="entry name" value="IMPase"/>
</dbReference>
<dbReference type="RefSeq" id="WP_221252040.1">
    <property type="nucleotide sequence ID" value="NZ_AP024355.1"/>
</dbReference>
<dbReference type="PRINTS" id="PR00377">
    <property type="entry name" value="IMPHPHTASES"/>
</dbReference>
<keyword evidence="5 7" id="KW-0378">Hydrolase</keyword>
<comment type="catalytic activity">
    <reaction evidence="1 7">
        <text>a myo-inositol phosphate + H2O = myo-inositol + phosphate</text>
        <dbReference type="Rhea" id="RHEA:24056"/>
        <dbReference type="ChEBI" id="CHEBI:15377"/>
        <dbReference type="ChEBI" id="CHEBI:17268"/>
        <dbReference type="ChEBI" id="CHEBI:43474"/>
        <dbReference type="ChEBI" id="CHEBI:84139"/>
        <dbReference type="EC" id="3.1.3.25"/>
    </reaction>
</comment>
<evidence type="ECO:0000256" key="3">
    <source>
        <dbReference type="ARBA" id="ARBA00009759"/>
    </source>
</evidence>
<dbReference type="CDD" id="cd01639">
    <property type="entry name" value="IMPase"/>
    <property type="match status" value="1"/>
</dbReference>
<dbReference type="PROSITE" id="PS00629">
    <property type="entry name" value="IMP_1"/>
    <property type="match status" value="1"/>
</dbReference>
<name>A0ABM8HVL3_9BACT</name>
<evidence type="ECO:0000256" key="5">
    <source>
        <dbReference type="ARBA" id="ARBA00022801"/>
    </source>
</evidence>
<evidence type="ECO:0000313" key="9">
    <source>
        <dbReference type="Proteomes" id="UP001319827"/>
    </source>
</evidence>
<evidence type="ECO:0000256" key="6">
    <source>
        <dbReference type="ARBA" id="ARBA00022842"/>
    </source>
</evidence>
<comment type="similarity">
    <text evidence="3 7">Belongs to the inositol monophosphatase superfamily.</text>
</comment>
<dbReference type="PROSITE" id="PS00630">
    <property type="entry name" value="IMP_2"/>
    <property type="match status" value="1"/>
</dbReference>
<reference evidence="8 9" key="2">
    <citation type="journal article" date="2021" name="Int. J. Syst. Evol. Microbiol.">
        <title>Isolation and Polyphasic Characterization of Desulfuromonas versatilis sp. Nov., an Electrogenic Bacteria Capable of Versatile Metabolism Isolated from a Graphene Oxide-Reducing Enrichment Culture.</title>
        <authorList>
            <person name="Xie L."/>
            <person name="Yoshida N."/>
            <person name="Ishii S."/>
            <person name="Meng L."/>
        </authorList>
    </citation>
    <scope>NUCLEOTIDE SEQUENCE [LARGE SCALE GENOMIC DNA]</scope>
    <source>
        <strain evidence="8 9">NIT-T3</strain>
    </source>
</reference>
<dbReference type="PANTHER" id="PTHR20854:SF4">
    <property type="entry name" value="INOSITOL-1-MONOPHOSPHATASE-RELATED"/>
    <property type="match status" value="1"/>
</dbReference>
<dbReference type="InterPro" id="IPR000760">
    <property type="entry name" value="Inositol_monophosphatase-like"/>
</dbReference>
<dbReference type="Gene3D" id="3.30.540.10">
    <property type="entry name" value="Fructose-1,6-Bisphosphatase, subunit A, domain 1"/>
    <property type="match status" value="1"/>
</dbReference>
<dbReference type="InterPro" id="IPR020550">
    <property type="entry name" value="Inositol_monophosphatase_CS"/>
</dbReference>